<dbReference type="Proteomes" id="UP000001307">
    <property type="component" value="Unassembled WGS sequence"/>
</dbReference>
<evidence type="ECO:0000256" key="5">
    <source>
        <dbReference type="ARBA" id="ARBA00023136"/>
    </source>
</evidence>
<dbReference type="GO" id="GO:0005768">
    <property type="term" value="C:endosome"/>
    <property type="evidence" value="ECO:0007669"/>
    <property type="project" value="TreeGrafter"/>
</dbReference>
<keyword evidence="9" id="KW-1185">Reference proteome</keyword>
<evidence type="ECO:0000256" key="3">
    <source>
        <dbReference type="ARBA" id="ARBA00022692"/>
    </source>
</evidence>
<feature type="transmembrane region" description="Helical" evidence="6">
    <location>
        <begin position="39"/>
        <end position="59"/>
    </location>
</feature>
<feature type="transmembrane region" description="Helical" evidence="6">
    <location>
        <begin position="71"/>
        <end position="90"/>
    </location>
</feature>
<accession>E4XZU5</accession>
<evidence type="ECO:0000256" key="4">
    <source>
        <dbReference type="ARBA" id="ARBA00022989"/>
    </source>
</evidence>
<dbReference type="GO" id="GO:0032511">
    <property type="term" value="P:late endosome to vacuole transport via multivesicular body sorting pathway"/>
    <property type="evidence" value="ECO:0007669"/>
    <property type="project" value="TreeGrafter"/>
</dbReference>
<evidence type="ECO:0000256" key="1">
    <source>
        <dbReference type="ARBA" id="ARBA00004141"/>
    </source>
</evidence>
<reference evidence="7" key="1">
    <citation type="journal article" date="2010" name="Science">
        <title>Plasticity of animal genome architecture unmasked by rapid evolution of a pelagic tunicate.</title>
        <authorList>
            <person name="Denoeud F."/>
            <person name="Henriet S."/>
            <person name="Mungpakdee S."/>
            <person name="Aury J.M."/>
            <person name="Da Silva C."/>
            <person name="Brinkmann H."/>
            <person name="Mikhaleva J."/>
            <person name="Olsen L.C."/>
            <person name="Jubin C."/>
            <person name="Canestro C."/>
            <person name="Bouquet J.M."/>
            <person name="Danks G."/>
            <person name="Poulain J."/>
            <person name="Campsteijn C."/>
            <person name="Adamski M."/>
            <person name="Cross I."/>
            <person name="Yadetie F."/>
            <person name="Muffato M."/>
            <person name="Louis A."/>
            <person name="Butcher S."/>
            <person name="Tsagkogeorga G."/>
            <person name="Konrad A."/>
            <person name="Singh S."/>
            <person name="Jensen M.F."/>
            <person name="Cong E.H."/>
            <person name="Eikeseth-Otteraa H."/>
            <person name="Noel B."/>
            <person name="Anthouard V."/>
            <person name="Porcel B.M."/>
            <person name="Kachouri-Lafond R."/>
            <person name="Nishino A."/>
            <person name="Ugolini M."/>
            <person name="Chourrout P."/>
            <person name="Nishida H."/>
            <person name="Aasland R."/>
            <person name="Huzurbazar S."/>
            <person name="Westhof E."/>
            <person name="Delsuc F."/>
            <person name="Lehrach H."/>
            <person name="Reinhardt R."/>
            <person name="Weissenbach J."/>
            <person name="Roy S.W."/>
            <person name="Artiguenave F."/>
            <person name="Postlethwait J.H."/>
            <person name="Manak J.R."/>
            <person name="Thompson E.M."/>
            <person name="Jaillon O."/>
            <person name="Du Pasquier L."/>
            <person name="Boudinot P."/>
            <person name="Liberles D.A."/>
            <person name="Volff J.N."/>
            <person name="Philippe H."/>
            <person name="Lenhard B."/>
            <person name="Roest Crollius H."/>
            <person name="Wincker P."/>
            <person name="Chourrout D."/>
        </authorList>
    </citation>
    <scope>NUCLEOTIDE SEQUENCE [LARGE SCALE GENOMIC DNA]</scope>
</reference>
<dbReference type="InterPro" id="IPR007262">
    <property type="entry name" value="Vps55/LEPROT"/>
</dbReference>
<keyword evidence="4 6" id="KW-1133">Transmembrane helix</keyword>
<dbReference type="PANTHER" id="PTHR12050:SF0">
    <property type="entry name" value="RH04491P"/>
    <property type="match status" value="1"/>
</dbReference>
<feature type="transmembrane region" description="Helical" evidence="6">
    <location>
        <begin position="102"/>
        <end position="122"/>
    </location>
</feature>
<dbReference type="Pfam" id="PF04133">
    <property type="entry name" value="Vps55"/>
    <property type="match status" value="1"/>
</dbReference>
<name>E4XZU5_OIKDI</name>
<dbReference type="InParanoid" id="E4XZU5"/>
<comment type="similarity">
    <text evidence="2">Belongs to the OB-RGRP/VPS55 family.</text>
</comment>
<evidence type="ECO:0000256" key="2">
    <source>
        <dbReference type="ARBA" id="ARBA00005645"/>
    </source>
</evidence>
<protein>
    <submittedName>
        <fullName evidence="7">Uncharacterized protein</fullName>
    </submittedName>
</protein>
<evidence type="ECO:0000256" key="6">
    <source>
        <dbReference type="SAM" id="Phobius"/>
    </source>
</evidence>
<evidence type="ECO:0000313" key="8">
    <source>
        <dbReference type="EMBL" id="CBY40326.1"/>
    </source>
</evidence>
<comment type="subcellular location">
    <subcellularLocation>
        <location evidence="1">Membrane</location>
        <topology evidence="1">Multi-pass membrane protein</topology>
    </subcellularLocation>
</comment>
<dbReference type="EMBL" id="FN655875">
    <property type="protein sequence ID" value="CBY40326.1"/>
    <property type="molecule type" value="Genomic_DNA"/>
</dbReference>
<sequence>MALKYVVGLAFVGSIATLLLILSCTLQFGDVPDPTYHNAYTLLNIIFYILTPIPLLVASKVSEEGGLAIDLAAFITTGLVVSSFALPIVLANRDVIQWGATWLTLGSNVVMFATIIGAFRFLHADSEFGYSSFSY</sequence>
<dbReference type="Proteomes" id="UP000011014">
    <property type="component" value="Unassembled WGS sequence"/>
</dbReference>
<proteinExistence type="inferred from homology"/>
<evidence type="ECO:0000313" key="9">
    <source>
        <dbReference type="Proteomes" id="UP000001307"/>
    </source>
</evidence>
<dbReference type="AlphaFoldDB" id="E4XZU5"/>
<dbReference type="EMBL" id="FN653433">
    <property type="protein sequence ID" value="CBY15157.1"/>
    <property type="molecule type" value="Genomic_DNA"/>
</dbReference>
<dbReference type="OrthoDB" id="14246at2759"/>
<gene>
    <name evidence="7" type="ORF">GSOID_T00012050001</name>
    <name evidence="8" type="ORF">GSOID_T00022320001</name>
</gene>
<keyword evidence="5 6" id="KW-0472">Membrane</keyword>
<dbReference type="PROSITE" id="PS51257">
    <property type="entry name" value="PROKAR_LIPOPROTEIN"/>
    <property type="match status" value="1"/>
</dbReference>
<evidence type="ECO:0000313" key="7">
    <source>
        <dbReference type="EMBL" id="CBY15157.1"/>
    </source>
</evidence>
<organism evidence="7">
    <name type="scientific">Oikopleura dioica</name>
    <name type="common">Tunicate</name>
    <dbReference type="NCBI Taxonomy" id="34765"/>
    <lineage>
        <taxon>Eukaryota</taxon>
        <taxon>Metazoa</taxon>
        <taxon>Chordata</taxon>
        <taxon>Tunicata</taxon>
        <taxon>Appendicularia</taxon>
        <taxon>Copelata</taxon>
        <taxon>Oikopleuridae</taxon>
        <taxon>Oikopleura</taxon>
    </lineage>
</organism>
<dbReference type="PANTHER" id="PTHR12050">
    <property type="entry name" value="LEPTIN RECEPTOR-RELATED"/>
    <property type="match status" value="1"/>
</dbReference>
<dbReference type="GO" id="GO:0016020">
    <property type="term" value="C:membrane"/>
    <property type="evidence" value="ECO:0007669"/>
    <property type="project" value="UniProtKB-SubCell"/>
</dbReference>
<keyword evidence="3 6" id="KW-0812">Transmembrane</keyword>